<sequence length="258" mass="28008">MPTTSLSLTETPLLAGILALADDALILGHRLSEWCGHAPMLEEDIALANIALDCVGQARSFYAYAAEVAGEGLSEDDFAYRREAGQYRNCLLVEQPNGDFAGTIVRQVLVSAFIDPYYRALTTSRDATLAAIAAKAEKETAYHLRHSGEWLIRLGDGTDESHRRACAALDELWPYTGELFEVDAVEGALIEAGTLPDPRALRGAFDATLDHILGEATLARPTGGWMQSGGRAGRHSEHLGFILTDLQYLQRAHPGATW</sequence>
<dbReference type="GO" id="GO:0010124">
    <property type="term" value="P:phenylacetate catabolic process"/>
    <property type="evidence" value="ECO:0007669"/>
    <property type="project" value="InterPro"/>
</dbReference>
<dbReference type="NCBIfam" id="TIGR02158">
    <property type="entry name" value="PA_CoA_Oxy3"/>
    <property type="match status" value="1"/>
</dbReference>
<dbReference type="InterPro" id="IPR011882">
    <property type="entry name" value="PaaC"/>
</dbReference>
<dbReference type="AlphaFoldDB" id="A0A2U8WJ20"/>
<dbReference type="SUPFAM" id="SSF47240">
    <property type="entry name" value="Ferritin-like"/>
    <property type="match status" value="1"/>
</dbReference>
<dbReference type="KEGG" id="mtea:DK419_03830"/>
<organism evidence="1 2">
    <name type="scientific">Methylobacterium terrae</name>
    <dbReference type="NCBI Taxonomy" id="2202827"/>
    <lineage>
        <taxon>Bacteria</taxon>
        <taxon>Pseudomonadati</taxon>
        <taxon>Pseudomonadota</taxon>
        <taxon>Alphaproteobacteria</taxon>
        <taxon>Hyphomicrobiales</taxon>
        <taxon>Methylobacteriaceae</taxon>
        <taxon>Methylobacterium</taxon>
    </lineage>
</organism>
<dbReference type="Gene3D" id="1.20.1260.10">
    <property type="match status" value="1"/>
</dbReference>
<dbReference type="FunFam" id="1.20.1260.10:FF:000012">
    <property type="entry name" value="1,2-phenylacetyl-CoA epoxidase, subunit C"/>
    <property type="match status" value="1"/>
</dbReference>
<protein>
    <submittedName>
        <fullName evidence="1">Phenylacetate-CoA oxygenase subunit PaaI</fullName>
    </submittedName>
</protein>
<dbReference type="Proteomes" id="UP000245444">
    <property type="component" value="Chromosome"/>
</dbReference>
<evidence type="ECO:0000313" key="2">
    <source>
        <dbReference type="Proteomes" id="UP000245444"/>
    </source>
</evidence>
<dbReference type="PIRSF" id="PIRSF037834">
    <property type="entry name" value="PA_CoA_Oase3"/>
    <property type="match status" value="1"/>
</dbReference>
<proteinExistence type="predicted"/>
<dbReference type="InterPro" id="IPR052703">
    <property type="entry name" value="Aromatic_CoA_ox/epox"/>
</dbReference>
<dbReference type="InterPro" id="IPR007814">
    <property type="entry name" value="PaaA_PaaC"/>
</dbReference>
<name>A0A2U8WJ20_9HYPH</name>
<dbReference type="Pfam" id="PF05138">
    <property type="entry name" value="PaaA_PaaC"/>
    <property type="match status" value="1"/>
</dbReference>
<accession>A0A2U8WJ20</accession>
<evidence type="ECO:0000313" key="1">
    <source>
        <dbReference type="EMBL" id="AWN45558.1"/>
    </source>
</evidence>
<dbReference type="GO" id="GO:0005829">
    <property type="term" value="C:cytosol"/>
    <property type="evidence" value="ECO:0007669"/>
    <property type="project" value="TreeGrafter"/>
</dbReference>
<dbReference type="EMBL" id="CP029553">
    <property type="protein sequence ID" value="AWN45558.1"/>
    <property type="molecule type" value="Genomic_DNA"/>
</dbReference>
<dbReference type="RefSeq" id="WP_109957922.1">
    <property type="nucleotide sequence ID" value="NZ_CP029553.1"/>
</dbReference>
<gene>
    <name evidence="1" type="primary">paaI</name>
    <name evidence="1" type="ORF">DK419_03830</name>
</gene>
<dbReference type="InterPro" id="IPR009078">
    <property type="entry name" value="Ferritin-like_SF"/>
</dbReference>
<dbReference type="PANTHER" id="PTHR30458:SF0">
    <property type="entry name" value="1,2-PHENYLACETYL-COA EPOXIDASE, SUBUNIT C"/>
    <property type="match status" value="1"/>
</dbReference>
<dbReference type="PANTHER" id="PTHR30458">
    <property type="entry name" value="PHENYLACETIC ACID DEGRADATION PROTEIN PAA"/>
    <property type="match status" value="1"/>
</dbReference>
<dbReference type="InterPro" id="IPR012347">
    <property type="entry name" value="Ferritin-like"/>
</dbReference>
<reference evidence="1 2" key="1">
    <citation type="submission" date="2018-05" db="EMBL/GenBank/DDBJ databases">
        <title>Complete Genome Sequence of Methylobacterium sp. 17Sr1-28.</title>
        <authorList>
            <person name="Srinivasan S."/>
        </authorList>
    </citation>
    <scope>NUCLEOTIDE SEQUENCE [LARGE SCALE GENOMIC DNA]</scope>
    <source>
        <strain evidence="1 2">17Sr1-28</strain>
    </source>
</reference>
<dbReference type="OrthoDB" id="9789947at2"/>
<keyword evidence="2" id="KW-1185">Reference proteome</keyword>